<evidence type="ECO:0000256" key="8">
    <source>
        <dbReference type="ARBA" id="ARBA00023204"/>
    </source>
</evidence>
<evidence type="ECO:0000256" key="1">
    <source>
        <dbReference type="ARBA" id="ARBA00001936"/>
    </source>
</evidence>
<dbReference type="Proteomes" id="UP000189431">
    <property type="component" value="Unassembled WGS sequence"/>
</dbReference>
<gene>
    <name evidence="10" type="ORF">BZJ21_13340</name>
</gene>
<evidence type="ECO:0000256" key="3">
    <source>
        <dbReference type="ARBA" id="ARBA00022722"/>
    </source>
</evidence>
<feature type="domain" description="Endonuclease/exonuclease/phosphatase" evidence="9">
    <location>
        <begin position="16"/>
        <end position="284"/>
    </location>
</feature>
<keyword evidence="8" id="KW-0234">DNA repair</keyword>
<proteinExistence type="predicted"/>
<dbReference type="PANTHER" id="PTHR15822:SF4">
    <property type="entry name" value="TYROSYL-DNA PHOSPHODIESTERASE 2"/>
    <property type="match status" value="1"/>
</dbReference>
<evidence type="ECO:0000256" key="2">
    <source>
        <dbReference type="ARBA" id="ARBA00001946"/>
    </source>
</evidence>
<dbReference type="Pfam" id="PF03372">
    <property type="entry name" value="Exo_endo_phos"/>
    <property type="match status" value="1"/>
</dbReference>
<dbReference type="Gene3D" id="3.60.10.10">
    <property type="entry name" value="Endonuclease/exonuclease/phosphatase"/>
    <property type="match status" value="1"/>
</dbReference>
<keyword evidence="4" id="KW-0479">Metal-binding</keyword>
<comment type="cofactor">
    <cofactor evidence="2">
        <name>Mg(2+)</name>
        <dbReference type="ChEBI" id="CHEBI:18420"/>
    </cofactor>
</comment>
<dbReference type="InterPro" id="IPR051547">
    <property type="entry name" value="TDP2-like"/>
</dbReference>
<dbReference type="InterPro" id="IPR005135">
    <property type="entry name" value="Endo/exonuclease/phosphatase"/>
</dbReference>
<evidence type="ECO:0000256" key="5">
    <source>
        <dbReference type="ARBA" id="ARBA00022763"/>
    </source>
</evidence>
<sequence length="298" mass="34411">MLGLYVAPSYALTVATWNFEWLTLKADQRAGIRHEEDYLQLAAILAQISPDVLAFQEVDSPEALARVVPKEKYNYYFSDRYAALKSSSHSQQLTGIAVRKGWQVDDRKDFREIALPGLFGPPSLRYGAYVVITPPGHAPIHVLSVHLKSGCFHQRQGTSSCKKLSQQFRALAEWLADRDDKNVIIAGDFNRYIGENNDPFWHTFNAHRLEIEANPPNIVNVTKNVRARCKARRYNWRTQTWNQVMYSRLVDHVLVSEPLANQWQYSFQYQFDYHKVMTYRLSDHCPIVARFDIESASK</sequence>
<comment type="cofactor">
    <cofactor evidence="1">
        <name>Mn(2+)</name>
        <dbReference type="ChEBI" id="CHEBI:29035"/>
    </cofactor>
</comment>
<keyword evidence="3" id="KW-0540">Nuclease</keyword>
<comment type="caution">
    <text evidence="10">The sequence shown here is derived from an EMBL/GenBank/DDBJ whole genome shotgun (WGS) entry which is preliminary data.</text>
</comment>
<accession>A0ABX3KMP4</accession>
<reference evidence="11" key="1">
    <citation type="submission" date="2017-01" db="EMBL/GenBank/DDBJ databases">
        <title>Draft genome of the species Salinivibrio costicola subsp. alcaliphilus.</title>
        <authorList>
            <person name="Lopez-Hermoso C."/>
            <person name="De La Haba R."/>
            <person name="Sanchez-Porro C."/>
            <person name="Ventosa A."/>
        </authorList>
    </citation>
    <scope>NUCLEOTIDE SEQUENCE [LARGE SCALE GENOMIC DNA]</scope>
    <source>
        <strain evidence="11">CBH448</strain>
    </source>
</reference>
<evidence type="ECO:0000313" key="11">
    <source>
        <dbReference type="Proteomes" id="UP000189431"/>
    </source>
</evidence>
<dbReference type="SUPFAM" id="SSF56219">
    <property type="entry name" value="DNase I-like"/>
    <property type="match status" value="1"/>
</dbReference>
<protein>
    <recommendedName>
        <fullName evidence="9">Endonuclease/exonuclease/phosphatase domain-containing protein</fullName>
    </recommendedName>
</protein>
<dbReference type="EMBL" id="MUFR01000046">
    <property type="protein sequence ID" value="OOF32975.1"/>
    <property type="molecule type" value="Genomic_DNA"/>
</dbReference>
<evidence type="ECO:0000313" key="10">
    <source>
        <dbReference type="EMBL" id="OOF32975.1"/>
    </source>
</evidence>
<organism evidence="10 11">
    <name type="scientific">Salinivibrio costicola subsp. alcaliphilus</name>
    <dbReference type="NCBI Taxonomy" id="272773"/>
    <lineage>
        <taxon>Bacteria</taxon>
        <taxon>Pseudomonadati</taxon>
        <taxon>Pseudomonadota</taxon>
        <taxon>Gammaproteobacteria</taxon>
        <taxon>Vibrionales</taxon>
        <taxon>Vibrionaceae</taxon>
        <taxon>Salinivibrio</taxon>
    </lineage>
</organism>
<keyword evidence="5" id="KW-0227">DNA damage</keyword>
<evidence type="ECO:0000259" key="9">
    <source>
        <dbReference type="Pfam" id="PF03372"/>
    </source>
</evidence>
<evidence type="ECO:0000256" key="4">
    <source>
        <dbReference type="ARBA" id="ARBA00022723"/>
    </source>
</evidence>
<dbReference type="InterPro" id="IPR036691">
    <property type="entry name" value="Endo/exonu/phosph_ase_sf"/>
</dbReference>
<evidence type="ECO:0000256" key="7">
    <source>
        <dbReference type="ARBA" id="ARBA00022842"/>
    </source>
</evidence>
<keyword evidence="6" id="KW-0378">Hydrolase</keyword>
<dbReference type="PANTHER" id="PTHR15822">
    <property type="entry name" value="TRAF AND TNF RECEPTOR-ASSOCIATED PROTEIN"/>
    <property type="match status" value="1"/>
</dbReference>
<keyword evidence="11" id="KW-1185">Reference proteome</keyword>
<evidence type="ECO:0000256" key="6">
    <source>
        <dbReference type="ARBA" id="ARBA00022801"/>
    </source>
</evidence>
<name>A0ABX3KMP4_SALCS</name>
<keyword evidence="7" id="KW-0460">Magnesium</keyword>